<evidence type="ECO:0000313" key="3">
    <source>
        <dbReference type="Proteomes" id="UP000230233"/>
    </source>
</evidence>
<protein>
    <submittedName>
        <fullName evidence="2">Uncharacterized protein</fullName>
    </submittedName>
</protein>
<comment type="caution">
    <text evidence="2">The sequence shown here is derived from an EMBL/GenBank/DDBJ whole genome shotgun (WGS) entry which is preliminary data.</text>
</comment>
<feature type="compositionally biased region" description="Polar residues" evidence="1">
    <location>
        <begin position="213"/>
        <end position="223"/>
    </location>
</feature>
<evidence type="ECO:0000313" key="2">
    <source>
        <dbReference type="EMBL" id="PIC21408.1"/>
    </source>
</evidence>
<dbReference type="AlphaFoldDB" id="A0A2G5T2H2"/>
<dbReference type="Proteomes" id="UP000230233">
    <property type="component" value="Chromosome X"/>
</dbReference>
<keyword evidence="3" id="KW-1185">Reference proteome</keyword>
<dbReference type="EMBL" id="PDUG01000006">
    <property type="protein sequence ID" value="PIC21408.1"/>
    <property type="molecule type" value="Genomic_DNA"/>
</dbReference>
<reference evidence="3" key="1">
    <citation type="submission" date="2017-10" db="EMBL/GenBank/DDBJ databases">
        <title>Rapid genome shrinkage in a self-fertile nematode reveals novel sperm competition proteins.</title>
        <authorList>
            <person name="Yin D."/>
            <person name="Schwarz E.M."/>
            <person name="Thomas C.G."/>
            <person name="Felde R.L."/>
            <person name="Korf I.F."/>
            <person name="Cutter A.D."/>
            <person name="Schartner C.M."/>
            <person name="Ralston E.J."/>
            <person name="Meyer B.J."/>
            <person name="Haag E.S."/>
        </authorList>
    </citation>
    <scope>NUCLEOTIDE SEQUENCE [LARGE SCALE GENOMIC DNA]</scope>
    <source>
        <strain evidence="3">JU1422</strain>
    </source>
</reference>
<feature type="region of interest" description="Disordered" evidence="1">
    <location>
        <begin position="205"/>
        <end position="224"/>
    </location>
</feature>
<accession>A0A2G5T2H2</accession>
<feature type="region of interest" description="Disordered" evidence="1">
    <location>
        <begin position="237"/>
        <end position="285"/>
    </location>
</feature>
<evidence type="ECO:0000256" key="1">
    <source>
        <dbReference type="SAM" id="MobiDB-lite"/>
    </source>
</evidence>
<organism evidence="2 3">
    <name type="scientific">Caenorhabditis nigoni</name>
    <dbReference type="NCBI Taxonomy" id="1611254"/>
    <lineage>
        <taxon>Eukaryota</taxon>
        <taxon>Metazoa</taxon>
        <taxon>Ecdysozoa</taxon>
        <taxon>Nematoda</taxon>
        <taxon>Chromadorea</taxon>
        <taxon>Rhabditida</taxon>
        <taxon>Rhabditina</taxon>
        <taxon>Rhabditomorpha</taxon>
        <taxon>Rhabditoidea</taxon>
        <taxon>Rhabditidae</taxon>
        <taxon>Peloderinae</taxon>
        <taxon>Caenorhabditis</taxon>
    </lineage>
</organism>
<sequence>MILEMPDQSSAQAKNPTEKEKVGHLIIEVHEATDVQDNVFKLIAKILDVKDSGGSVVILSEDQKCADLAQSLEEIRINSCLFVEEMKNSQEIVEKELKRFQPVKVAVCSYEAMRVMKVPFAEKYIFFDMPSRRSNIPRALEKIEKLAEEKNRKPDVEIFLNPNDDDVIIKVVFVEAKERGCIPTWLESVIISKFGTPELRQRYEERKKAEGCNNKSSNTNNPTALKVVPVLNVNQQQTAPTDTAPEPEVTRSRKHSEELRSEGTPKPLPGSHEEMPEQSSSIPTETQKIGRLDIQLHDATDVQKNVFNLVAEILDARDNRGSIVILSEDSRCANLAQSLNRIGLYSSLFVEEINKHEGMIEEELERFKNVNVAVCSYKAMKFVELPLVEKYVFFDLPSRRLHRFERALRKIEILAEEKKRTPQVEIFLNPSDDENTTNAVYVETRDRECEIPHFLGDFIVSTYGTPELQERYFKNRNERMTAMKKPSFADNWDR</sequence>
<proteinExistence type="predicted"/>
<name>A0A2G5T2H2_9PELO</name>
<gene>
    <name evidence="2" type="primary">Cnig_chr_X.g26250</name>
    <name evidence="2" type="ORF">B9Z55_026250</name>
</gene>
<feature type="compositionally biased region" description="Basic and acidic residues" evidence="1">
    <location>
        <begin position="248"/>
        <end position="263"/>
    </location>
</feature>